<accession>A0A7G9R701</accession>
<name>A0A7G9R701_9ACTN</name>
<gene>
    <name evidence="1" type="ORF">H9L09_12210</name>
</gene>
<dbReference type="AlphaFoldDB" id="A0A7G9R701"/>
<organism evidence="1 2">
    <name type="scientific">Nocardioides mesophilus</name>
    <dbReference type="NCBI Taxonomy" id="433659"/>
    <lineage>
        <taxon>Bacteria</taxon>
        <taxon>Bacillati</taxon>
        <taxon>Actinomycetota</taxon>
        <taxon>Actinomycetes</taxon>
        <taxon>Propionibacteriales</taxon>
        <taxon>Nocardioidaceae</taxon>
        <taxon>Nocardioides</taxon>
    </lineage>
</organism>
<evidence type="ECO:0008006" key="3">
    <source>
        <dbReference type="Google" id="ProtNLM"/>
    </source>
</evidence>
<keyword evidence="2" id="KW-1185">Reference proteome</keyword>
<evidence type="ECO:0000313" key="2">
    <source>
        <dbReference type="Proteomes" id="UP000515947"/>
    </source>
</evidence>
<evidence type="ECO:0000313" key="1">
    <source>
        <dbReference type="EMBL" id="QNN51376.1"/>
    </source>
</evidence>
<sequence>MEPIEDFEEPGGAREVAVDWCPNLDCPSNHALPGLVRVGVNLYVCDVCGEELSGPFSAYGGHRNLHR</sequence>
<dbReference type="Proteomes" id="UP000515947">
    <property type="component" value="Chromosome"/>
</dbReference>
<proteinExistence type="predicted"/>
<dbReference type="RefSeq" id="WP_187577216.1">
    <property type="nucleotide sequence ID" value="NZ_CP060713.1"/>
</dbReference>
<dbReference type="EMBL" id="CP060713">
    <property type="protein sequence ID" value="QNN51376.1"/>
    <property type="molecule type" value="Genomic_DNA"/>
</dbReference>
<protein>
    <recommendedName>
        <fullName evidence="3">C2H2-type domain-containing protein</fullName>
    </recommendedName>
</protein>
<dbReference type="KEGG" id="nmes:H9L09_12210"/>
<reference evidence="1 2" key="1">
    <citation type="submission" date="2020-08" db="EMBL/GenBank/DDBJ databases">
        <title>Genome sequence of Nocardioides mesophilus KACC 16243T.</title>
        <authorList>
            <person name="Hyun D.-W."/>
            <person name="Bae J.-W."/>
        </authorList>
    </citation>
    <scope>NUCLEOTIDE SEQUENCE [LARGE SCALE GENOMIC DNA]</scope>
    <source>
        <strain evidence="1 2">KACC 16243</strain>
    </source>
</reference>